<dbReference type="Proteomes" id="UP000014500">
    <property type="component" value="Unassembled WGS sequence"/>
</dbReference>
<dbReference type="EnsemblMetazoa" id="SMAR012073-RA">
    <property type="protein sequence ID" value="SMAR012073-PA"/>
    <property type="gene ID" value="SMAR012073"/>
</dbReference>
<sequence length="73" mass="8139">MLFSNSSSIVLSLIYSSKQEGQLCSPFTSIVNNSKFKLMFEKGQNRSTGILGIRHKGHIICTFVDHSSLQFIS</sequence>
<dbReference type="HOGENOM" id="CLU_2707958_0_0_1"/>
<organism evidence="1 2">
    <name type="scientific">Strigamia maritima</name>
    <name type="common">European centipede</name>
    <name type="synonym">Geophilus maritimus</name>
    <dbReference type="NCBI Taxonomy" id="126957"/>
    <lineage>
        <taxon>Eukaryota</taxon>
        <taxon>Metazoa</taxon>
        <taxon>Ecdysozoa</taxon>
        <taxon>Arthropoda</taxon>
        <taxon>Myriapoda</taxon>
        <taxon>Chilopoda</taxon>
        <taxon>Pleurostigmophora</taxon>
        <taxon>Geophilomorpha</taxon>
        <taxon>Linotaeniidae</taxon>
        <taxon>Strigamia</taxon>
    </lineage>
</organism>
<evidence type="ECO:0000313" key="1">
    <source>
        <dbReference type="EnsemblMetazoa" id="SMAR012073-PA"/>
    </source>
</evidence>
<evidence type="ECO:0000313" key="2">
    <source>
        <dbReference type="Proteomes" id="UP000014500"/>
    </source>
</evidence>
<protein>
    <submittedName>
        <fullName evidence="1">Uncharacterized protein</fullName>
    </submittedName>
</protein>
<name>T1JE36_STRMM</name>
<dbReference type="EMBL" id="JH432114">
    <property type="status" value="NOT_ANNOTATED_CDS"/>
    <property type="molecule type" value="Genomic_DNA"/>
</dbReference>
<keyword evidence="2" id="KW-1185">Reference proteome</keyword>
<accession>T1JE36</accession>
<reference evidence="1" key="2">
    <citation type="submission" date="2015-02" db="UniProtKB">
        <authorList>
            <consortium name="EnsemblMetazoa"/>
        </authorList>
    </citation>
    <scope>IDENTIFICATION</scope>
</reference>
<reference evidence="2" key="1">
    <citation type="submission" date="2011-05" db="EMBL/GenBank/DDBJ databases">
        <authorList>
            <person name="Richards S.R."/>
            <person name="Qu J."/>
            <person name="Jiang H."/>
            <person name="Jhangiani S.N."/>
            <person name="Agravi P."/>
            <person name="Goodspeed R."/>
            <person name="Gross S."/>
            <person name="Mandapat C."/>
            <person name="Jackson L."/>
            <person name="Mathew T."/>
            <person name="Pu L."/>
            <person name="Thornton R."/>
            <person name="Saada N."/>
            <person name="Wilczek-Boney K.B."/>
            <person name="Lee S."/>
            <person name="Kovar C."/>
            <person name="Wu Y."/>
            <person name="Scherer S.E."/>
            <person name="Worley K.C."/>
            <person name="Muzny D.M."/>
            <person name="Gibbs R."/>
        </authorList>
    </citation>
    <scope>NUCLEOTIDE SEQUENCE</scope>
    <source>
        <strain evidence="2">Brora</strain>
    </source>
</reference>
<proteinExistence type="predicted"/>
<dbReference type="AlphaFoldDB" id="T1JE36"/>